<keyword evidence="6 9" id="KW-1133">Transmembrane helix</keyword>
<feature type="region of interest" description="Disordered" evidence="8">
    <location>
        <begin position="136"/>
        <end position="160"/>
    </location>
</feature>
<feature type="transmembrane region" description="Helical" evidence="9">
    <location>
        <begin position="37"/>
        <end position="58"/>
    </location>
</feature>
<dbReference type="FunFam" id="1.20.1640.10:FF:000001">
    <property type="entry name" value="Efflux pump membrane transporter"/>
    <property type="match status" value="1"/>
</dbReference>
<feature type="transmembrane region" description="Helical" evidence="9">
    <location>
        <begin position="360"/>
        <end position="379"/>
    </location>
</feature>
<feature type="region of interest" description="Disordered" evidence="8">
    <location>
        <begin position="1"/>
        <end position="21"/>
    </location>
</feature>
<dbReference type="InterPro" id="IPR027463">
    <property type="entry name" value="AcrB_DN_DC_subdom"/>
</dbReference>
<dbReference type="Gene3D" id="3.30.2090.10">
    <property type="entry name" value="Multidrug efflux transporter AcrB TolC docking domain, DN and DC subdomains"/>
    <property type="match status" value="2"/>
</dbReference>
<dbReference type="PANTHER" id="PTHR32063:SF28">
    <property type="entry name" value="BLR2861 PROTEIN"/>
    <property type="match status" value="1"/>
</dbReference>
<dbReference type="PRINTS" id="PR00702">
    <property type="entry name" value="ACRIFLAVINRP"/>
</dbReference>
<evidence type="ECO:0000256" key="1">
    <source>
        <dbReference type="ARBA" id="ARBA00004429"/>
    </source>
</evidence>
<proteinExistence type="predicted"/>
<keyword evidence="3" id="KW-1003">Cell membrane</keyword>
<dbReference type="Pfam" id="PF00873">
    <property type="entry name" value="ACR_tran"/>
    <property type="match status" value="1"/>
</dbReference>
<evidence type="ECO:0000256" key="6">
    <source>
        <dbReference type="ARBA" id="ARBA00022989"/>
    </source>
</evidence>
<keyword evidence="11" id="KW-1185">Reference proteome</keyword>
<dbReference type="Gene3D" id="1.20.1640.10">
    <property type="entry name" value="Multidrug efflux transporter AcrB transmembrane domain"/>
    <property type="match status" value="2"/>
</dbReference>
<feature type="transmembrane region" description="Helical" evidence="9">
    <location>
        <begin position="910"/>
        <end position="930"/>
    </location>
</feature>
<evidence type="ECO:0000256" key="4">
    <source>
        <dbReference type="ARBA" id="ARBA00022519"/>
    </source>
</evidence>
<keyword evidence="2" id="KW-0813">Transport</keyword>
<organism evidence="10 11">
    <name type="scientific">Salinibacter ruber (strain DSM 13855 / M31)</name>
    <dbReference type="NCBI Taxonomy" id="309807"/>
    <lineage>
        <taxon>Bacteria</taxon>
        <taxon>Pseudomonadati</taxon>
        <taxon>Rhodothermota</taxon>
        <taxon>Rhodothermia</taxon>
        <taxon>Rhodothermales</taxon>
        <taxon>Salinibacteraceae</taxon>
        <taxon>Salinibacter</taxon>
    </lineage>
</organism>
<dbReference type="Proteomes" id="UP000008674">
    <property type="component" value="Chromosome"/>
</dbReference>
<protein>
    <submittedName>
        <fullName evidence="10">Multidrug resistance protein, putative</fullName>
    </submittedName>
</protein>
<dbReference type="SUPFAM" id="SSF82866">
    <property type="entry name" value="Multidrug efflux transporter AcrB transmembrane domain"/>
    <property type="match status" value="2"/>
</dbReference>
<evidence type="ECO:0000256" key="5">
    <source>
        <dbReference type="ARBA" id="ARBA00022692"/>
    </source>
</evidence>
<dbReference type="EMBL" id="CP000159">
    <property type="protein sequence ID" value="ABC44117.1"/>
    <property type="molecule type" value="Genomic_DNA"/>
</dbReference>
<feature type="transmembrane region" description="Helical" evidence="9">
    <location>
        <begin position="457"/>
        <end position="477"/>
    </location>
</feature>
<dbReference type="SUPFAM" id="SSF82714">
    <property type="entry name" value="Multidrug efflux transporter AcrB TolC docking domain, DN and DC subdomains"/>
    <property type="match status" value="2"/>
</dbReference>
<comment type="subcellular location">
    <subcellularLocation>
        <location evidence="1">Cell inner membrane</location>
        <topology evidence="1">Multi-pass membrane protein</topology>
    </subcellularLocation>
</comment>
<evidence type="ECO:0000256" key="9">
    <source>
        <dbReference type="SAM" id="Phobius"/>
    </source>
</evidence>
<dbReference type="Gene3D" id="3.30.70.1440">
    <property type="entry name" value="Multidrug efflux transporter AcrB pore domain"/>
    <property type="match status" value="1"/>
</dbReference>
<dbReference type="SUPFAM" id="SSF82693">
    <property type="entry name" value="Multidrug efflux transporter AcrB pore domain, PN1, PN2, PC1 and PC2 subdomains"/>
    <property type="match status" value="3"/>
</dbReference>
<dbReference type="STRING" id="309807.SRU_0725"/>
<dbReference type="PANTHER" id="PTHR32063">
    <property type="match status" value="1"/>
</dbReference>
<feature type="transmembrane region" description="Helical" evidence="9">
    <location>
        <begin position="412"/>
        <end position="436"/>
    </location>
</feature>
<feature type="transmembrane region" description="Helical" evidence="9">
    <location>
        <begin position="489"/>
        <end position="512"/>
    </location>
</feature>
<dbReference type="KEGG" id="sru:SRU_0725"/>
<dbReference type="PATRIC" id="fig|309807.25.peg.746"/>
<feature type="transmembrane region" description="Helical" evidence="9">
    <location>
        <begin position="386"/>
        <end position="406"/>
    </location>
</feature>
<dbReference type="GO" id="GO:0042910">
    <property type="term" value="F:xenobiotic transmembrane transporter activity"/>
    <property type="evidence" value="ECO:0007669"/>
    <property type="project" value="TreeGrafter"/>
</dbReference>
<dbReference type="FunFam" id="3.30.70.1430:FF:000001">
    <property type="entry name" value="Efflux pump membrane transporter"/>
    <property type="match status" value="1"/>
</dbReference>
<keyword evidence="5 9" id="KW-0812">Transmembrane</keyword>
<dbReference type="HOGENOM" id="CLU_002755_1_2_10"/>
<evidence type="ECO:0000256" key="8">
    <source>
        <dbReference type="SAM" id="MobiDB-lite"/>
    </source>
</evidence>
<feature type="region of interest" description="Disordered" evidence="8">
    <location>
        <begin position="1050"/>
        <end position="1074"/>
    </location>
</feature>
<dbReference type="EnsemblBacteria" id="ABC44117">
    <property type="protein sequence ID" value="ABC44117"/>
    <property type="gene ID" value="SRU_0725"/>
</dbReference>
<feature type="transmembrane region" description="Helical" evidence="9">
    <location>
        <begin position="884"/>
        <end position="903"/>
    </location>
</feature>
<name>Q2S4L8_SALRD</name>
<keyword evidence="7 9" id="KW-0472">Membrane</keyword>
<gene>
    <name evidence="10" type="ordered locus">SRU_0725</name>
</gene>
<dbReference type="GO" id="GO:0005886">
    <property type="term" value="C:plasma membrane"/>
    <property type="evidence" value="ECO:0007669"/>
    <property type="project" value="UniProtKB-SubCell"/>
</dbReference>
<evidence type="ECO:0000313" key="10">
    <source>
        <dbReference type="EMBL" id="ABC44117.1"/>
    </source>
</evidence>
<dbReference type="eggNOG" id="COG0841">
    <property type="taxonomic scope" value="Bacteria"/>
</dbReference>
<evidence type="ECO:0000313" key="11">
    <source>
        <dbReference type="Proteomes" id="UP000008674"/>
    </source>
</evidence>
<sequence>MTPFDRTLHGSRLNAPTPKRPDAKAKMSLYSLSIRRPVLSTVFALLIMIFGAVGFYFLGVREYPAVDPPIISVSTQYRGANADVIDSQITEPLEEQINGIDGIRTIESVSREGQSTVTVEFDLGADLERAANDVRDRVSRAQQQLPPDAEPPSVSKSDASAPPIVFLNIESETRSLMELTEIADKRFKERLQTIEGVSRVDIWGEKTYSMRLELDPQKLAAYDLTPLDVRQALDQSNVELPSGRIEGETIELTVRTKSRLETVEDFNSLLLKQSPDGQTVRLEDVGKADIAPLNERTLLQRDNVPMVGVVLRPLPGANYIDIVDEFYRRVDDIKAELPSDLELGIGFDNTEPIRDSISEVQQTIFIAFLLVVLIIFLFLRDWRSTIIPLIVVPIALTGSFFVMYAMGFSINVLTLLALVLAIGLVVDDAIVVLENIYAKIEEGKDTMVAGLEGTREIFFAVVATSVSLVIIFAPIIFMGGLTGQLFQEFGMVIAGAVAFSSFVALTLTPMLSTRLLKQRDEKPWIYRKTEPVFESLTDAYRRSLEAFMEYRWAAFVIMAGCIVVITTFHFTLPQELAPLEDRSLVRMNATAREGATYDYMSGYVDRMYEALDETIPAEHQRSTISVTSPGFGAASSVNSAFMFTRLVPPGERDVSQMQYADSLQAALGELEGARTFVSQEPTISVGGGGGGLPVQYVLQTSSVENLREALPTFLERARQQEELGVVDVNLKFNKPELQVEIDRDRANNIGVSPLDVAQTLQLALAEQRVGYFVRDGEQRQILATVDEEDRDAPVDLTSLYVRSASGEPVPLDNLVSVSEQATPPQIFRFNRYMSATVSARPAPGNTIEDGIGAMDRVADDVLGPAFSTTLTGQSRDFQETSNQLLYVFGLALVLIYLVLAAQFESFRDPLVILFTVPLALAGAMLFLWYFNQTINIFSQIGMVMLIGLVAKNGILIVEFANQRKAAGLSIREAIEEAAAVRFRPILMTALSTILGVLPIALALGAGAQSRVPMGVAVIGGLLVGTVLSLYVIPATYTYLTSEDAGPALVGDGGAGGDGLPEEGMAPQQQGAPSG</sequence>
<feature type="transmembrane region" description="Helical" evidence="9">
    <location>
        <begin position="936"/>
        <end position="961"/>
    </location>
</feature>
<dbReference type="Gene3D" id="3.30.70.1320">
    <property type="entry name" value="Multidrug efflux transporter AcrB pore domain like"/>
    <property type="match status" value="1"/>
</dbReference>
<accession>Q2S4L8</accession>
<dbReference type="AlphaFoldDB" id="Q2S4L8"/>
<dbReference type="Gene3D" id="3.30.70.1430">
    <property type="entry name" value="Multidrug efflux transporter AcrB pore domain"/>
    <property type="match status" value="2"/>
</dbReference>
<keyword evidence="4" id="KW-0997">Cell inner membrane</keyword>
<evidence type="ECO:0000256" key="7">
    <source>
        <dbReference type="ARBA" id="ARBA00023136"/>
    </source>
</evidence>
<reference evidence="10 11" key="1">
    <citation type="journal article" date="2005" name="Proc. Natl. Acad. Sci. U.S.A.">
        <title>The genome of Salinibacter ruber: convergence and gene exchange among hyperhalophilic bacteria and archaea.</title>
        <authorList>
            <person name="Mongodin E.F."/>
            <person name="Nelson K.E."/>
            <person name="Daugherty S."/>
            <person name="Deboy R.T."/>
            <person name="Wister J."/>
            <person name="Khouri H."/>
            <person name="Weidman J."/>
            <person name="Walsh D.A."/>
            <person name="Papke R.T."/>
            <person name="Sanchez Perez G."/>
            <person name="Sharma A.K."/>
            <person name="Nesbo C.L."/>
            <person name="MacLeod D."/>
            <person name="Bapteste E."/>
            <person name="Doolittle W.F."/>
            <person name="Charlebois R.L."/>
            <person name="Legault B."/>
            <person name="Rodriguez-Valera F."/>
        </authorList>
    </citation>
    <scope>NUCLEOTIDE SEQUENCE [LARGE SCALE GENOMIC DNA]</scope>
    <source>
        <strain evidence="11">DSM 13855 / CECT 5946 / M31</strain>
    </source>
</reference>
<feature type="transmembrane region" description="Helical" evidence="9">
    <location>
        <begin position="550"/>
        <end position="572"/>
    </location>
</feature>
<evidence type="ECO:0000256" key="2">
    <source>
        <dbReference type="ARBA" id="ARBA00022448"/>
    </source>
</evidence>
<feature type="transmembrane region" description="Helical" evidence="9">
    <location>
        <begin position="982"/>
        <end position="1005"/>
    </location>
</feature>
<evidence type="ECO:0000256" key="3">
    <source>
        <dbReference type="ARBA" id="ARBA00022475"/>
    </source>
</evidence>
<dbReference type="OrthoDB" id="9758234at2"/>
<dbReference type="InterPro" id="IPR001036">
    <property type="entry name" value="Acrflvin-R"/>
</dbReference>
<feature type="transmembrane region" description="Helical" evidence="9">
    <location>
        <begin position="1011"/>
        <end position="1032"/>
    </location>
</feature>